<evidence type="ECO:0000313" key="1">
    <source>
        <dbReference type="EMBL" id="KAJ9102639.1"/>
    </source>
</evidence>
<gene>
    <name evidence="1" type="ORF">QFC19_004748</name>
</gene>
<keyword evidence="2" id="KW-1185">Reference proteome</keyword>
<accession>A0ACC2VT93</accession>
<evidence type="ECO:0000313" key="2">
    <source>
        <dbReference type="Proteomes" id="UP001241377"/>
    </source>
</evidence>
<reference evidence="1" key="1">
    <citation type="submission" date="2023-04" db="EMBL/GenBank/DDBJ databases">
        <title>Draft Genome sequencing of Naganishia species isolated from polar environments using Oxford Nanopore Technology.</title>
        <authorList>
            <person name="Leo P."/>
            <person name="Venkateswaran K."/>
        </authorList>
    </citation>
    <scope>NUCLEOTIDE SEQUENCE</scope>
    <source>
        <strain evidence="1">MNA-CCFEE 5261</strain>
    </source>
</reference>
<sequence length="360" mass="40575">MAVEHNSTSVELDWLQAREIAIQEAIDSGNLAGLRAWSKEVGGFGSSAVRQKAWYVWTQSLSSVTYIDSYAYHFRPFLLGVKRLNSMPREDSLADSNGRQEETFQDTVRSSTEDSVVDVAALIEEDRADEGEVDINVQFDSQDQQQAQNLAEHHPDERQVHLDTQRSFVYYPPDLHASEKKRLQEELHEVIVTVLRKRKGLSYFQVSANQEYTGAVHCHRSHMMFLQGYHDIISVLYLTFLPYTPPQRSRSTSRSSSQNRPTARERHASRSRSRGASKSPLSRPPGEEKSRIGRSKGSGPSENEQHSARSQSKDSPEWQVLLDCCDAVSLLRIRDGMTKGLAPVIGYLRSVGRAGLSKDP</sequence>
<protein>
    <submittedName>
        <fullName evidence="1">Uncharacterized protein</fullName>
    </submittedName>
</protein>
<proteinExistence type="predicted"/>
<name>A0ACC2VT93_9TREE</name>
<comment type="caution">
    <text evidence="1">The sequence shown here is derived from an EMBL/GenBank/DDBJ whole genome shotgun (WGS) entry which is preliminary data.</text>
</comment>
<organism evidence="1 2">
    <name type="scientific">Naganishia cerealis</name>
    <dbReference type="NCBI Taxonomy" id="610337"/>
    <lineage>
        <taxon>Eukaryota</taxon>
        <taxon>Fungi</taxon>
        <taxon>Dikarya</taxon>
        <taxon>Basidiomycota</taxon>
        <taxon>Agaricomycotina</taxon>
        <taxon>Tremellomycetes</taxon>
        <taxon>Filobasidiales</taxon>
        <taxon>Filobasidiaceae</taxon>
        <taxon>Naganishia</taxon>
    </lineage>
</organism>
<dbReference type="EMBL" id="JASBWR010000051">
    <property type="protein sequence ID" value="KAJ9102639.1"/>
    <property type="molecule type" value="Genomic_DNA"/>
</dbReference>
<dbReference type="Proteomes" id="UP001241377">
    <property type="component" value="Unassembled WGS sequence"/>
</dbReference>